<keyword evidence="3" id="KW-1185">Reference proteome</keyword>
<dbReference type="RefSeq" id="WP_367166836.1">
    <property type="nucleotide sequence ID" value="NZ_JBFKZN010000002.1"/>
</dbReference>
<evidence type="ECO:0000313" key="2">
    <source>
        <dbReference type="EMBL" id="MEW5288547.1"/>
    </source>
</evidence>
<dbReference type="EMBL" id="JBFKZN010000002">
    <property type="protein sequence ID" value="MEW5288547.1"/>
    <property type="molecule type" value="Genomic_DNA"/>
</dbReference>
<sequence>MSEYDYLVFLGCIWLFCLTVLMLDPLSDIGEGGVFGAIIAPLVSALSYFLPLPAGMQEPMTWLTPVVSASLFLISAILLYIR</sequence>
<evidence type="ECO:0000256" key="1">
    <source>
        <dbReference type="SAM" id="Phobius"/>
    </source>
</evidence>
<organism evidence="2 3">
    <name type="scientific">Erwinia papayae</name>
    <dbReference type="NCBI Taxonomy" id="206499"/>
    <lineage>
        <taxon>Bacteria</taxon>
        <taxon>Pseudomonadati</taxon>
        <taxon>Pseudomonadota</taxon>
        <taxon>Gammaproteobacteria</taxon>
        <taxon>Enterobacterales</taxon>
        <taxon>Erwiniaceae</taxon>
        <taxon>Erwinia</taxon>
    </lineage>
</organism>
<gene>
    <name evidence="2" type="ORF">ABW286_05045</name>
</gene>
<proteinExistence type="predicted"/>
<feature type="transmembrane region" description="Helical" evidence="1">
    <location>
        <begin position="6"/>
        <end position="26"/>
    </location>
</feature>
<feature type="transmembrane region" description="Helical" evidence="1">
    <location>
        <begin position="62"/>
        <end position="81"/>
    </location>
</feature>
<reference evidence="2 3" key="1">
    <citation type="submission" date="2024-07" db="EMBL/GenBank/DDBJ databases">
        <authorList>
            <person name="Dulla G.F.J."/>
            <person name="Delorm J.G."/>
        </authorList>
    </citation>
    <scope>NUCLEOTIDE SEQUENCE [LARGE SCALE GENOMIC DNA]</scope>
    <source>
        <strain evidence="2 3">JGD 233</strain>
    </source>
</reference>
<dbReference type="Proteomes" id="UP001554567">
    <property type="component" value="Unassembled WGS sequence"/>
</dbReference>
<evidence type="ECO:0000313" key="3">
    <source>
        <dbReference type="Proteomes" id="UP001554567"/>
    </source>
</evidence>
<comment type="caution">
    <text evidence="2">The sequence shown here is derived from an EMBL/GenBank/DDBJ whole genome shotgun (WGS) entry which is preliminary data.</text>
</comment>
<protein>
    <submittedName>
        <fullName evidence="2">Uncharacterized protein</fullName>
    </submittedName>
</protein>
<keyword evidence="1" id="KW-0472">Membrane</keyword>
<keyword evidence="1" id="KW-1133">Transmembrane helix</keyword>
<name>A0ABV3MYA3_9GAMM</name>
<feature type="transmembrane region" description="Helical" evidence="1">
    <location>
        <begin position="33"/>
        <end position="50"/>
    </location>
</feature>
<accession>A0ABV3MYA3</accession>
<keyword evidence="1" id="KW-0812">Transmembrane</keyword>